<protein>
    <submittedName>
        <fullName evidence="8">Resolvase domain</fullName>
    </submittedName>
</protein>
<dbReference type="RefSeq" id="WP_012345984.1">
    <property type="nucleotide sequence ID" value="NC_010524.1"/>
</dbReference>
<dbReference type="STRING" id="395495.Lcho_0950"/>
<dbReference type="EMBL" id="CP001013">
    <property type="protein sequence ID" value="ACB33222.1"/>
    <property type="molecule type" value="Genomic_DNA"/>
</dbReference>
<proteinExistence type="predicted"/>
<dbReference type="PANTHER" id="PTHR30461">
    <property type="entry name" value="DNA-INVERTASE FROM LAMBDOID PROPHAGE"/>
    <property type="match status" value="1"/>
</dbReference>
<dbReference type="PROSITE" id="PS51736">
    <property type="entry name" value="RECOMBINASES_3"/>
    <property type="match status" value="1"/>
</dbReference>
<keyword evidence="2" id="KW-0238">DNA-binding</keyword>
<feature type="domain" description="Resolvase/invertase-type recombinase catalytic" evidence="7">
    <location>
        <begin position="2"/>
        <end position="150"/>
    </location>
</feature>
<dbReference type="OrthoDB" id="8585334at2"/>
<dbReference type="Gene3D" id="3.40.50.1390">
    <property type="entry name" value="Resolvase, N-terminal catalytic domain"/>
    <property type="match status" value="1"/>
</dbReference>
<dbReference type="AlphaFoldDB" id="B1Y2K6"/>
<sequence length="207" mass="23732">MFIRAYLRASTEDQNADRARADLEKFAADHGVKIVALYRENESGAKLDRPKLFDLINDAHPGDVLLIEQVDRLTRLNATDREKLFKALDDKGILVVSLDLPLSHQALKQDTAMDETTRDILKAMNRMMLQMFAAFSRKDYEDRRRRQAQGIATNKDKFKGRPEDTKTNDHVRDLLLTGKFSWTYIEEHAKVSRSTIAKVAKRINEGA</sequence>
<keyword evidence="1" id="KW-0229">DNA integration</keyword>
<dbReference type="InterPro" id="IPR036162">
    <property type="entry name" value="Resolvase-like_N_sf"/>
</dbReference>
<gene>
    <name evidence="8" type="ordered locus">Lcho_0950</name>
</gene>
<evidence type="ECO:0000256" key="3">
    <source>
        <dbReference type="ARBA" id="ARBA00023172"/>
    </source>
</evidence>
<dbReference type="Proteomes" id="UP000001693">
    <property type="component" value="Chromosome"/>
</dbReference>
<dbReference type="eggNOG" id="COG1961">
    <property type="taxonomic scope" value="Bacteria"/>
</dbReference>
<keyword evidence="3" id="KW-0233">DNA recombination</keyword>
<evidence type="ECO:0000256" key="6">
    <source>
        <dbReference type="SAM" id="MobiDB-lite"/>
    </source>
</evidence>
<dbReference type="GO" id="GO:0000150">
    <property type="term" value="F:DNA strand exchange activity"/>
    <property type="evidence" value="ECO:0007669"/>
    <property type="project" value="InterPro"/>
</dbReference>
<accession>B1Y2K6</accession>
<dbReference type="HOGENOM" id="CLU_010686_10_0_4"/>
<dbReference type="GO" id="GO:0003677">
    <property type="term" value="F:DNA binding"/>
    <property type="evidence" value="ECO:0007669"/>
    <property type="project" value="UniProtKB-KW"/>
</dbReference>
<dbReference type="SUPFAM" id="SSF53041">
    <property type="entry name" value="Resolvase-like"/>
    <property type="match status" value="1"/>
</dbReference>
<dbReference type="KEGG" id="lch:Lcho_0950"/>
<feature type="region of interest" description="Disordered" evidence="6">
    <location>
        <begin position="144"/>
        <end position="166"/>
    </location>
</feature>
<dbReference type="Pfam" id="PF00239">
    <property type="entry name" value="Resolvase"/>
    <property type="match status" value="1"/>
</dbReference>
<feature type="compositionally biased region" description="Basic and acidic residues" evidence="6">
    <location>
        <begin position="154"/>
        <end position="166"/>
    </location>
</feature>
<feature type="active site" description="O-(5'-phospho-DNA)-serine intermediate" evidence="4 5">
    <location>
        <position position="10"/>
    </location>
</feature>
<dbReference type="InterPro" id="IPR006118">
    <property type="entry name" value="Recombinase_CS"/>
</dbReference>
<evidence type="ECO:0000259" key="7">
    <source>
        <dbReference type="PROSITE" id="PS51736"/>
    </source>
</evidence>
<reference evidence="8 9" key="1">
    <citation type="submission" date="2008-03" db="EMBL/GenBank/DDBJ databases">
        <title>Complete sequence of Leptothrix cholodnii SP-6.</title>
        <authorList>
            <consortium name="US DOE Joint Genome Institute"/>
            <person name="Copeland A."/>
            <person name="Lucas S."/>
            <person name="Lapidus A."/>
            <person name="Glavina del Rio T."/>
            <person name="Dalin E."/>
            <person name="Tice H."/>
            <person name="Bruce D."/>
            <person name="Goodwin L."/>
            <person name="Pitluck S."/>
            <person name="Chertkov O."/>
            <person name="Brettin T."/>
            <person name="Detter J.C."/>
            <person name="Han C."/>
            <person name="Kuske C.R."/>
            <person name="Schmutz J."/>
            <person name="Larimer F."/>
            <person name="Land M."/>
            <person name="Hauser L."/>
            <person name="Kyrpides N."/>
            <person name="Lykidis A."/>
            <person name="Emerson D."/>
            <person name="Richardson P."/>
        </authorList>
    </citation>
    <scope>NUCLEOTIDE SEQUENCE [LARGE SCALE GENOMIC DNA]</scope>
    <source>
        <strain evidence="9">ATCC 51168 / LMG 8142 / SP-6</strain>
    </source>
</reference>
<evidence type="ECO:0000313" key="8">
    <source>
        <dbReference type="EMBL" id="ACB33222.1"/>
    </source>
</evidence>
<name>B1Y2K6_LEPCP</name>
<evidence type="ECO:0000256" key="2">
    <source>
        <dbReference type="ARBA" id="ARBA00023125"/>
    </source>
</evidence>
<keyword evidence="9" id="KW-1185">Reference proteome</keyword>
<dbReference type="PANTHER" id="PTHR30461:SF25">
    <property type="entry name" value="RESOLVASE-RELATED"/>
    <property type="match status" value="1"/>
</dbReference>
<evidence type="ECO:0000256" key="1">
    <source>
        <dbReference type="ARBA" id="ARBA00022908"/>
    </source>
</evidence>
<evidence type="ECO:0000313" key="9">
    <source>
        <dbReference type="Proteomes" id="UP000001693"/>
    </source>
</evidence>
<evidence type="ECO:0000256" key="5">
    <source>
        <dbReference type="PROSITE-ProRule" id="PRU10137"/>
    </source>
</evidence>
<evidence type="ECO:0000256" key="4">
    <source>
        <dbReference type="PIRSR" id="PIRSR606118-50"/>
    </source>
</evidence>
<dbReference type="PROSITE" id="PS00397">
    <property type="entry name" value="RECOMBINASES_1"/>
    <property type="match status" value="1"/>
</dbReference>
<dbReference type="GO" id="GO:0015074">
    <property type="term" value="P:DNA integration"/>
    <property type="evidence" value="ECO:0007669"/>
    <property type="project" value="UniProtKB-KW"/>
</dbReference>
<organism evidence="8 9">
    <name type="scientific">Leptothrix cholodnii (strain ATCC 51168 / LMG 8142 / SP-6)</name>
    <name type="common">Leptothrix discophora (strain SP-6)</name>
    <dbReference type="NCBI Taxonomy" id="395495"/>
    <lineage>
        <taxon>Bacteria</taxon>
        <taxon>Pseudomonadati</taxon>
        <taxon>Pseudomonadota</taxon>
        <taxon>Betaproteobacteria</taxon>
        <taxon>Burkholderiales</taxon>
        <taxon>Sphaerotilaceae</taxon>
        <taxon>Leptothrix</taxon>
    </lineage>
</organism>
<dbReference type="InterPro" id="IPR006119">
    <property type="entry name" value="Resolv_N"/>
</dbReference>
<dbReference type="SMART" id="SM00857">
    <property type="entry name" value="Resolvase"/>
    <property type="match status" value="1"/>
</dbReference>
<dbReference type="CDD" id="cd03767">
    <property type="entry name" value="SR_Res_par"/>
    <property type="match status" value="1"/>
</dbReference>
<dbReference type="InterPro" id="IPR050639">
    <property type="entry name" value="SSR_resolvase"/>
</dbReference>